<protein>
    <submittedName>
        <fullName evidence="2">Uncharacterized protein</fullName>
    </submittedName>
</protein>
<evidence type="ECO:0000313" key="2">
    <source>
        <dbReference type="WBParaSite" id="MBELARI_LOCUS20383"/>
    </source>
</evidence>
<evidence type="ECO:0000313" key="1">
    <source>
        <dbReference type="Proteomes" id="UP000887575"/>
    </source>
</evidence>
<proteinExistence type="predicted"/>
<dbReference type="Proteomes" id="UP000887575">
    <property type="component" value="Unassembled WGS sequence"/>
</dbReference>
<dbReference type="WBParaSite" id="MBELARI_LOCUS20383">
    <property type="protein sequence ID" value="MBELARI_LOCUS20383"/>
    <property type="gene ID" value="MBELARI_LOCUS20383"/>
</dbReference>
<keyword evidence="1" id="KW-1185">Reference proteome</keyword>
<accession>A0AAF3F3J4</accession>
<sequence length="305" mass="34798">MKNSLGRWTVNEIPKRFPDGEVKGLYGDAMLFLAYGKARHSRTYQRLLNRTNADKEIPLKLTYEERSDFRKSTPLLIYTIPLATKQMSMFTSLKRGLLQNLSGHDGLSMFNYGHFEFITFLHPVAYFTMTCKVDPEKRDNLGKRRNAYLFNKLFDVDVLRNTRIHLGCDHFSPKLEQYPWTKPEMFGTIPAPIIAVSIRSRSAIRIGGYPVMNDAEDNSETAVLSTNELLKFCFLISEVALKENAKRTAEELFGILCGDKGRAVAKGLDLTKVSTVPNEALEEAFIELRSELQVPIDWKVTETML</sequence>
<dbReference type="AlphaFoldDB" id="A0AAF3F3J4"/>
<reference evidence="2" key="1">
    <citation type="submission" date="2024-02" db="UniProtKB">
        <authorList>
            <consortium name="WormBaseParasite"/>
        </authorList>
    </citation>
    <scope>IDENTIFICATION</scope>
</reference>
<name>A0AAF3F3J4_9BILA</name>
<organism evidence="1 2">
    <name type="scientific">Mesorhabditis belari</name>
    <dbReference type="NCBI Taxonomy" id="2138241"/>
    <lineage>
        <taxon>Eukaryota</taxon>
        <taxon>Metazoa</taxon>
        <taxon>Ecdysozoa</taxon>
        <taxon>Nematoda</taxon>
        <taxon>Chromadorea</taxon>
        <taxon>Rhabditida</taxon>
        <taxon>Rhabditina</taxon>
        <taxon>Rhabditomorpha</taxon>
        <taxon>Rhabditoidea</taxon>
        <taxon>Rhabditidae</taxon>
        <taxon>Mesorhabditinae</taxon>
        <taxon>Mesorhabditis</taxon>
    </lineage>
</organism>